<dbReference type="KEGG" id="htl:HPTL_1385"/>
<keyword evidence="1" id="KW-0408">Iron</keyword>
<reference evidence="3 4" key="1">
    <citation type="submission" date="2018-04" db="EMBL/GenBank/DDBJ databases">
        <title>Complete genome sequence of Hydrogenophilus thermoluteolus TH-1.</title>
        <authorList>
            <person name="Arai H."/>
        </authorList>
    </citation>
    <scope>NUCLEOTIDE SEQUENCE [LARGE SCALE GENOMIC DNA]</scope>
    <source>
        <strain evidence="3 4">TH-1</strain>
    </source>
</reference>
<dbReference type="OrthoDB" id="559009at2"/>
<dbReference type="InterPro" id="IPR007167">
    <property type="entry name" value="Fe-transptr_FeoA-like"/>
</dbReference>
<evidence type="ECO:0000313" key="3">
    <source>
        <dbReference type="EMBL" id="BBD77649.1"/>
    </source>
</evidence>
<evidence type="ECO:0000313" key="4">
    <source>
        <dbReference type="Proteomes" id="UP000262004"/>
    </source>
</evidence>
<dbReference type="Gene3D" id="2.30.30.90">
    <property type="match status" value="1"/>
</dbReference>
<dbReference type="InterPro" id="IPR008988">
    <property type="entry name" value="Transcriptional_repressor_C"/>
</dbReference>
<feature type="domain" description="Ferrous iron transporter FeoA-like" evidence="2">
    <location>
        <begin position="20"/>
        <end position="90"/>
    </location>
</feature>
<dbReference type="Pfam" id="PF04023">
    <property type="entry name" value="FeoA"/>
    <property type="match status" value="1"/>
</dbReference>
<evidence type="ECO:0000256" key="1">
    <source>
        <dbReference type="ARBA" id="ARBA00023004"/>
    </source>
</evidence>
<proteinExistence type="predicted"/>
<protein>
    <submittedName>
        <fullName evidence="3">Fe2+ transport system protein A</fullName>
    </submittedName>
</protein>
<dbReference type="InterPro" id="IPR038157">
    <property type="entry name" value="FeoA_core_dom"/>
</dbReference>
<gene>
    <name evidence="3" type="primary">feoA</name>
    <name evidence="3" type="ORF">HPTL_1385</name>
</gene>
<evidence type="ECO:0000259" key="2">
    <source>
        <dbReference type="SMART" id="SM00899"/>
    </source>
</evidence>
<sequence length="99" mass="10831">MIAVTQTHRSVEPSVEQTTQPLWQLAQGASAILAAIEGSDAERLRLLHLGFLPGRRVRMAHHRANHCVVQVGCSRYALAKAVADRIQVVILAGGNEERQ</sequence>
<dbReference type="SMART" id="SM00899">
    <property type="entry name" value="FeoA"/>
    <property type="match status" value="1"/>
</dbReference>
<organism evidence="3 4">
    <name type="scientific">Hydrogenophilus thermoluteolus</name>
    <name type="common">Pseudomonas hydrogenothermophila</name>
    <dbReference type="NCBI Taxonomy" id="297"/>
    <lineage>
        <taxon>Bacteria</taxon>
        <taxon>Pseudomonadati</taxon>
        <taxon>Pseudomonadota</taxon>
        <taxon>Hydrogenophilia</taxon>
        <taxon>Hydrogenophilales</taxon>
        <taxon>Hydrogenophilaceae</taxon>
        <taxon>Hydrogenophilus</taxon>
    </lineage>
</organism>
<accession>A0A2Z6DZ88</accession>
<dbReference type="SUPFAM" id="SSF50037">
    <property type="entry name" value="C-terminal domain of transcriptional repressors"/>
    <property type="match status" value="1"/>
</dbReference>
<keyword evidence="4" id="KW-1185">Reference proteome</keyword>
<dbReference type="Proteomes" id="UP000262004">
    <property type="component" value="Chromosome"/>
</dbReference>
<dbReference type="EMBL" id="AP018558">
    <property type="protein sequence ID" value="BBD77649.1"/>
    <property type="molecule type" value="Genomic_DNA"/>
</dbReference>
<name>A0A2Z6DZ88_HYDTE</name>
<dbReference type="GO" id="GO:0046914">
    <property type="term" value="F:transition metal ion binding"/>
    <property type="evidence" value="ECO:0007669"/>
    <property type="project" value="InterPro"/>
</dbReference>
<dbReference type="AlphaFoldDB" id="A0A2Z6DZ88"/>